<name>A0A7J9KL81_GOSSC</name>
<evidence type="ECO:0000256" key="1">
    <source>
        <dbReference type="SAM" id="Phobius"/>
    </source>
</evidence>
<keyword evidence="3" id="KW-1185">Reference proteome</keyword>
<proteinExistence type="predicted"/>
<gene>
    <name evidence="2" type="ORF">Goshw_014777</name>
</gene>
<sequence>MTSSFSNLPKFSIKFCRWQRNIVQTFMYWQVGSVPSLVITKKLVLEHMTYRYVLSLPSASVLFFLSCIVRINDMFNFI</sequence>
<keyword evidence="1" id="KW-0812">Transmembrane</keyword>
<keyword evidence="1" id="KW-0472">Membrane</keyword>
<reference evidence="2 3" key="1">
    <citation type="journal article" date="2019" name="Genome Biol. Evol.">
        <title>Insights into the evolution of the New World diploid cottons (Gossypium, subgenus Houzingenia) based on genome sequencing.</title>
        <authorList>
            <person name="Grover C.E."/>
            <person name="Arick M.A. 2nd"/>
            <person name="Thrash A."/>
            <person name="Conover J.L."/>
            <person name="Sanders W.S."/>
            <person name="Peterson D.G."/>
            <person name="Frelichowski J.E."/>
            <person name="Scheffler J.A."/>
            <person name="Scheffler B.E."/>
            <person name="Wendel J.F."/>
        </authorList>
    </citation>
    <scope>NUCLEOTIDE SEQUENCE [LARGE SCALE GENOMIC DNA]</scope>
    <source>
        <strain evidence="2">1</strain>
        <tissue evidence="2">Leaf</tissue>
    </source>
</reference>
<dbReference type="Proteomes" id="UP000593576">
    <property type="component" value="Unassembled WGS sequence"/>
</dbReference>
<accession>A0A7J9KL81</accession>
<evidence type="ECO:0000313" key="2">
    <source>
        <dbReference type="EMBL" id="MBA0847235.1"/>
    </source>
</evidence>
<feature type="transmembrane region" description="Helical" evidence="1">
    <location>
        <begin position="52"/>
        <end position="71"/>
    </location>
</feature>
<keyword evidence="1" id="KW-1133">Transmembrane helix</keyword>
<protein>
    <submittedName>
        <fullName evidence="2">Uncharacterized protein</fullName>
    </submittedName>
</protein>
<dbReference type="EMBL" id="JABFAF010000001">
    <property type="protein sequence ID" value="MBA0847235.1"/>
    <property type="molecule type" value="Genomic_DNA"/>
</dbReference>
<comment type="caution">
    <text evidence="2">The sequence shown here is derived from an EMBL/GenBank/DDBJ whole genome shotgun (WGS) entry which is preliminary data.</text>
</comment>
<dbReference type="AlphaFoldDB" id="A0A7J9KL81"/>
<evidence type="ECO:0000313" key="3">
    <source>
        <dbReference type="Proteomes" id="UP000593576"/>
    </source>
</evidence>
<organism evidence="2 3">
    <name type="scientific">Gossypium schwendimanii</name>
    <name type="common">Cotton</name>
    <dbReference type="NCBI Taxonomy" id="34291"/>
    <lineage>
        <taxon>Eukaryota</taxon>
        <taxon>Viridiplantae</taxon>
        <taxon>Streptophyta</taxon>
        <taxon>Embryophyta</taxon>
        <taxon>Tracheophyta</taxon>
        <taxon>Spermatophyta</taxon>
        <taxon>Magnoliopsida</taxon>
        <taxon>eudicotyledons</taxon>
        <taxon>Gunneridae</taxon>
        <taxon>Pentapetalae</taxon>
        <taxon>rosids</taxon>
        <taxon>malvids</taxon>
        <taxon>Malvales</taxon>
        <taxon>Malvaceae</taxon>
        <taxon>Malvoideae</taxon>
        <taxon>Gossypium</taxon>
    </lineage>
</organism>